<dbReference type="InterPro" id="IPR008257">
    <property type="entry name" value="Pept_M19"/>
</dbReference>
<sequence length="318" mass="35791">MQMEYGKTLVIDGHADILYRMEKEGLRFYEDKDNLHLNYDRIVKAGIDLQFFVLFVEPKYTPAEQLTIHLNMIEQFYSEVVGGGKFRPILKKGDLERNLAAGYRSGLLSIEGGDCIQSDLRILRTMYRLGVRAMGLTWNQANCIADGCGEKIDRGLTPFGRDVVREMNRLGMIVDVAHLGEKGFWDVMEVAKAPVIASHANARAIHDHRRNLHDNQLQALFKTGGLIGVTFVPMFVGTGDVAISDLMRHIDHILELGGEDHLGIGSDFDGIEWTMTDLRHGGDLPRLQERLFKAYGEDVMKKIMGGNFKRVIDSILKG</sequence>
<dbReference type="PROSITE" id="PS51365">
    <property type="entry name" value="RENAL_DIPEPTIDASE_2"/>
    <property type="match status" value="1"/>
</dbReference>
<organism evidence="1 2">
    <name type="scientific">Tumebacillus algifaecis</name>
    <dbReference type="NCBI Taxonomy" id="1214604"/>
    <lineage>
        <taxon>Bacteria</taxon>
        <taxon>Bacillati</taxon>
        <taxon>Bacillota</taxon>
        <taxon>Bacilli</taxon>
        <taxon>Bacillales</taxon>
        <taxon>Alicyclobacillaceae</taxon>
        <taxon>Tumebacillus</taxon>
    </lineage>
</organism>
<name>A0A223D1D3_9BACL</name>
<dbReference type="InterPro" id="IPR032466">
    <property type="entry name" value="Metal_Hydrolase"/>
</dbReference>
<proteinExistence type="predicted"/>
<dbReference type="AlphaFoldDB" id="A0A223D1D3"/>
<dbReference type="Proteomes" id="UP000214688">
    <property type="component" value="Chromosome"/>
</dbReference>
<reference evidence="1 2" key="1">
    <citation type="journal article" date="2015" name="Int. J. Syst. Evol. Microbiol.">
        <title>Tumebacillus algifaecis sp. nov., isolated from decomposing algal scum.</title>
        <authorList>
            <person name="Wu Y.F."/>
            <person name="Zhang B."/>
            <person name="Xing P."/>
            <person name="Wu Q.L."/>
            <person name="Liu S.J."/>
        </authorList>
    </citation>
    <scope>NUCLEOTIDE SEQUENCE [LARGE SCALE GENOMIC DNA]</scope>
    <source>
        <strain evidence="1 2">THMBR28</strain>
    </source>
</reference>
<dbReference type="KEGG" id="tab:CIG75_11550"/>
<dbReference type="PANTHER" id="PTHR10443:SF12">
    <property type="entry name" value="DIPEPTIDASE"/>
    <property type="match status" value="1"/>
</dbReference>
<dbReference type="EMBL" id="CP022657">
    <property type="protein sequence ID" value="ASS75559.1"/>
    <property type="molecule type" value="Genomic_DNA"/>
</dbReference>
<dbReference type="GO" id="GO:0006508">
    <property type="term" value="P:proteolysis"/>
    <property type="evidence" value="ECO:0007669"/>
    <property type="project" value="InterPro"/>
</dbReference>
<protein>
    <recommendedName>
        <fullName evidence="3">Diguanylate cyclase</fullName>
    </recommendedName>
</protein>
<gene>
    <name evidence="1" type="ORF">CIG75_11550</name>
</gene>
<dbReference type="Gene3D" id="3.20.20.140">
    <property type="entry name" value="Metal-dependent hydrolases"/>
    <property type="match status" value="1"/>
</dbReference>
<evidence type="ECO:0000313" key="1">
    <source>
        <dbReference type="EMBL" id="ASS75559.1"/>
    </source>
</evidence>
<dbReference type="SUPFAM" id="SSF51556">
    <property type="entry name" value="Metallo-dependent hydrolases"/>
    <property type="match status" value="1"/>
</dbReference>
<keyword evidence="2" id="KW-1185">Reference proteome</keyword>
<dbReference type="CDD" id="cd01301">
    <property type="entry name" value="rDP_like"/>
    <property type="match status" value="1"/>
</dbReference>
<dbReference type="PANTHER" id="PTHR10443">
    <property type="entry name" value="MICROSOMAL DIPEPTIDASE"/>
    <property type="match status" value="1"/>
</dbReference>
<dbReference type="InterPro" id="IPR000180">
    <property type="entry name" value="Dipep_AS"/>
</dbReference>
<evidence type="ECO:0008006" key="3">
    <source>
        <dbReference type="Google" id="ProtNLM"/>
    </source>
</evidence>
<dbReference type="PROSITE" id="PS00869">
    <property type="entry name" value="RENAL_DIPEPTIDASE_1"/>
    <property type="match status" value="1"/>
</dbReference>
<accession>A0A223D1D3</accession>
<dbReference type="GO" id="GO:0070573">
    <property type="term" value="F:metallodipeptidase activity"/>
    <property type="evidence" value="ECO:0007669"/>
    <property type="project" value="InterPro"/>
</dbReference>
<evidence type="ECO:0000313" key="2">
    <source>
        <dbReference type="Proteomes" id="UP000214688"/>
    </source>
</evidence>
<dbReference type="Pfam" id="PF01244">
    <property type="entry name" value="Peptidase_M19"/>
    <property type="match status" value="1"/>
</dbReference>